<dbReference type="eggNOG" id="COG3618">
    <property type="taxonomic scope" value="Bacteria"/>
</dbReference>
<dbReference type="Gene3D" id="3.20.20.140">
    <property type="entry name" value="Metal-dependent hydrolases"/>
    <property type="match status" value="1"/>
</dbReference>
<dbReference type="PATRIC" id="fig|1346791.3.peg.3643"/>
<dbReference type="EMBL" id="AUWY01000120">
    <property type="protein sequence ID" value="EQB30417.1"/>
    <property type="molecule type" value="Genomic_DNA"/>
</dbReference>
<name>T0J0R2_9SPHN</name>
<feature type="domain" description="Amidohydrolase-related" evidence="1">
    <location>
        <begin position="15"/>
        <end position="263"/>
    </location>
</feature>
<reference evidence="2 3" key="1">
    <citation type="journal article" date="2013" name="Genome Announc.">
        <title>Draft Genome Sequence of Sphingobium ummariense Strain RL-3, a Hexachlorocyclohexane-Degrading Bacterium.</title>
        <authorList>
            <person name="Kohli P."/>
            <person name="Dua A."/>
            <person name="Sangwan N."/>
            <person name="Oldach P."/>
            <person name="Khurana J.P."/>
            <person name="Lal R."/>
        </authorList>
    </citation>
    <scope>NUCLEOTIDE SEQUENCE [LARGE SCALE GENOMIC DNA]</scope>
    <source>
        <strain evidence="2 3">RL-3</strain>
    </source>
</reference>
<proteinExistence type="predicted"/>
<dbReference type="AlphaFoldDB" id="T0J0R2"/>
<dbReference type="InterPro" id="IPR006680">
    <property type="entry name" value="Amidohydro-rel"/>
</dbReference>
<dbReference type="SUPFAM" id="SSF51556">
    <property type="entry name" value="Metallo-dependent hydrolases"/>
    <property type="match status" value="1"/>
</dbReference>
<dbReference type="InterPro" id="IPR032466">
    <property type="entry name" value="Metal_Hydrolase"/>
</dbReference>
<dbReference type="RefSeq" id="WP_021319379.1">
    <property type="nucleotide sequence ID" value="NZ_AUWY01000120.1"/>
</dbReference>
<dbReference type="InterPro" id="IPR052358">
    <property type="entry name" value="Aro_Compnd_Degr_Hydrolases"/>
</dbReference>
<accession>T0J0R2</accession>
<sequence length="277" mass="29984">MAIEEGAVPAEAPAVDAHAHVFTRAMPFAAEAHSRPDYDYGVEAWLADLDRHGISHGVIAAASLFDDGNAYTLSALASHPGRLRATVIVPPETDATTLAEMADAGVVGVRLAWRRVEDLPDIAREPYRGFLRRIADRGLHVELLSRSASLPRLLPALDASGVRIVVDHFGVPSRDPEERGAGTDALCRAIDGGRTWVKLSAGFRMPFAIAAEVAARLLAHAGPERLLWGSDAPFVNHEGDIRFADTLDLYRRLVPHPAVRAAIDRAALLLFFNQESE</sequence>
<evidence type="ECO:0000313" key="3">
    <source>
        <dbReference type="Proteomes" id="UP000015523"/>
    </source>
</evidence>
<keyword evidence="3" id="KW-1185">Reference proteome</keyword>
<dbReference type="Proteomes" id="UP000015523">
    <property type="component" value="Unassembled WGS sequence"/>
</dbReference>
<dbReference type="STRING" id="1346791.M529_18875"/>
<dbReference type="Pfam" id="PF04909">
    <property type="entry name" value="Amidohydro_2"/>
    <property type="match status" value="1"/>
</dbReference>
<dbReference type="PANTHER" id="PTHR35563:SF2">
    <property type="entry name" value="BARREL METAL-DEPENDENT HYDROLASE, PUTATIVE (AFU_ORTHOLOGUE AFUA_1G16240)-RELATED"/>
    <property type="match status" value="1"/>
</dbReference>
<protein>
    <recommendedName>
        <fullName evidence="1">Amidohydrolase-related domain-containing protein</fullName>
    </recommendedName>
</protein>
<evidence type="ECO:0000259" key="1">
    <source>
        <dbReference type="Pfam" id="PF04909"/>
    </source>
</evidence>
<organism evidence="2 3">
    <name type="scientific">Sphingobium ummariense RL-3</name>
    <dbReference type="NCBI Taxonomy" id="1346791"/>
    <lineage>
        <taxon>Bacteria</taxon>
        <taxon>Pseudomonadati</taxon>
        <taxon>Pseudomonadota</taxon>
        <taxon>Alphaproteobacteria</taxon>
        <taxon>Sphingomonadales</taxon>
        <taxon>Sphingomonadaceae</taxon>
        <taxon>Sphingobium</taxon>
    </lineage>
</organism>
<dbReference type="OrthoDB" id="9787654at2"/>
<gene>
    <name evidence="2" type="ORF">M529_18875</name>
</gene>
<dbReference type="GO" id="GO:0016787">
    <property type="term" value="F:hydrolase activity"/>
    <property type="evidence" value="ECO:0007669"/>
    <property type="project" value="InterPro"/>
</dbReference>
<comment type="caution">
    <text evidence="2">The sequence shown here is derived from an EMBL/GenBank/DDBJ whole genome shotgun (WGS) entry which is preliminary data.</text>
</comment>
<dbReference type="PANTHER" id="PTHR35563">
    <property type="entry name" value="BARREL METAL-DEPENDENT HYDROLASE, PUTATIVE (AFU_ORTHOLOGUE AFUA_1G16240)-RELATED"/>
    <property type="match status" value="1"/>
</dbReference>
<evidence type="ECO:0000313" key="2">
    <source>
        <dbReference type="EMBL" id="EQB30417.1"/>
    </source>
</evidence>